<evidence type="ECO:0000313" key="3">
    <source>
        <dbReference type="EMBL" id="MBB3986562.1"/>
    </source>
</evidence>
<dbReference type="Gene3D" id="3.40.50.720">
    <property type="entry name" value="NAD(P)-binding Rossmann-like Domain"/>
    <property type="match status" value="1"/>
</dbReference>
<gene>
    <name evidence="3" type="ORF">GGQ68_002905</name>
</gene>
<sequence length="253" mass="26161">MQISGHVAIVTGGASGLGAATARRLAAEGAKVGILDFDADRAAEVAREIGGHAVKTDVGLEASVAEAVAEVTATLGAPRISVSCAGIGLAARVVGRDGGLSSELFEKTIRVNLMGSYYVMSHAAREMMALDPLESGERGVVINTASVAYEDGQIGQVAYSASKGGIAAMCLPAAREMAKQGVRVMAIAPGLFNTPMMEGLPQETVDGIVANIPFPHRLGLPEEYAQLVTQICESAYLNGTVIRLDAAVRLPQR</sequence>
<comment type="caution">
    <text evidence="3">The sequence shown here is derived from an EMBL/GenBank/DDBJ whole genome shotgun (WGS) entry which is preliminary data.</text>
</comment>
<dbReference type="PANTHER" id="PTHR43658:SF8">
    <property type="entry name" value="17-BETA-HYDROXYSTEROID DEHYDROGENASE 14-RELATED"/>
    <property type="match status" value="1"/>
</dbReference>
<dbReference type="InterPro" id="IPR002347">
    <property type="entry name" value="SDR_fam"/>
</dbReference>
<proteinExistence type="inferred from homology"/>
<evidence type="ECO:0000313" key="4">
    <source>
        <dbReference type="Proteomes" id="UP000541426"/>
    </source>
</evidence>
<dbReference type="AlphaFoldDB" id="A0A7W6DTB8"/>
<dbReference type="PROSITE" id="PS00061">
    <property type="entry name" value="ADH_SHORT"/>
    <property type="match status" value="1"/>
</dbReference>
<keyword evidence="4" id="KW-1185">Reference proteome</keyword>
<keyword evidence="1" id="KW-0560">Oxidoreductase</keyword>
<reference evidence="3 4" key="1">
    <citation type="submission" date="2020-08" db="EMBL/GenBank/DDBJ databases">
        <title>Genomic Encyclopedia of Type Strains, Phase IV (KMG-IV): sequencing the most valuable type-strain genomes for metagenomic binning, comparative biology and taxonomic classification.</title>
        <authorList>
            <person name="Goeker M."/>
        </authorList>
    </citation>
    <scope>NUCLEOTIDE SEQUENCE [LARGE SCALE GENOMIC DNA]</scope>
    <source>
        <strain evidence="3 4">DSM 102235</strain>
    </source>
</reference>
<evidence type="ECO:0000256" key="2">
    <source>
        <dbReference type="RuleBase" id="RU000363"/>
    </source>
</evidence>
<dbReference type="Proteomes" id="UP000541426">
    <property type="component" value="Unassembled WGS sequence"/>
</dbReference>
<name>A0A7W6DTB8_9RHOB</name>
<dbReference type="PANTHER" id="PTHR43658">
    <property type="entry name" value="SHORT-CHAIN DEHYDROGENASE/REDUCTASE"/>
    <property type="match status" value="1"/>
</dbReference>
<dbReference type="SUPFAM" id="SSF51735">
    <property type="entry name" value="NAD(P)-binding Rossmann-fold domains"/>
    <property type="match status" value="1"/>
</dbReference>
<dbReference type="RefSeq" id="WP_183967062.1">
    <property type="nucleotide sequence ID" value="NZ_BAABBZ010000006.1"/>
</dbReference>
<dbReference type="PRINTS" id="PR00081">
    <property type="entry name" value="GDHRDH"/>
</dbReference>
<comment type="similarity">
    <text evidence="2">Belongs to the short-chain dehydrogenases/reductases (SDR) family.</text>
</comment>
<dbReference type="GO" id="GO:0016491">
    <property type="term" value="F:oxidoreductase activity"/>
    <property type="evidence" value="ECO:0007669"/>
    <property type="project" value="UniProtKB-KW"/>
</dbReference>
<dbReference type="EMBL" id="JACIEJ010000007">
    <property type="protein sequence ID" value="MBB3986562.1"/>
    <property type="molecule type" value="Genomic_DNA"/>
</dbReference>
<dbReference type="InterPro" id="IPR020904">
    <property type="entry name" value="Sc_DH/Rdtase_CS"/>
</dbReference>
<dbReference type="InterPro" id="IPR036291">
    <property type="entry name" value="NAD(P)-bd_dom_sf"/>
</dbReference>
<accession>A0A7W6DTB8</accession>
<dbReference type="Pfam" id="PF00106">
    <property type="entry name" value="adh_short"/>
    <property type="match status" value="1"/>
</dbReference>
<evidence type="ECO:0000256" key="1">
    <source>
        <dbReference type="ARBA" id="ARBA00023002"/>
    </source>
</evidence>
<organism evidence="3 4">
    <name type="scientific">Sagittula marina</name>
    <dbReference type="NCBI Taxonomy" id="943940"/>
    <lineage>
        <taxon>Bacteria</taxon>
        <taxon>Pseudomonadati</taxon>
        <taxon>Pseudomonadota</taxon>
        <taxon>Alphaproteobacteria</taxon>
        <taxon>Rhodobacterales</taxon>
        <taxon>Roseobacteraceae</taxon>
        <taxon>Sagittula</taxon>
    </lineage>
</organism>
<dbReference type="PRINTS" id="PR00080">
    <property type="entry name" value="SDRFAMILY"/>
</dbReference>
<protein>
    <submittedName>
        <fullName evidence="3">NAD(P)-dependent dehydrogenase (Short-subunit alcohol dehydrogenase family)</fullName>
    </submittedName>
</protein>